<accession>A0A4C1VUS9</accession>
<dbReference type="AlphaFoldDB" id="A0A4C1VUS9"/>
<evidence type="ECO:0000313" key="2">
    <source>
        <dbReference type="Proteomes" id="UP000299102"/>
    </source>
</evidence>
<reference evidence="1 2" key="1">
    <citation type="journal article" date="2019" name="Commun. Biol.">
        <title>The bagworm genome reveals a unique fibroin gene that provides high tensile strength.</title>
        <authorList>
            <person name="Kono N."/>
            <person name="Nakamura H."/>
            <person name="Ohtoshi R."/>
            <person name="Tomita M."/>
            <person name="Numata K."/>
            <person name="Arakawa K."/>
        </authorList>
    </citation>
    <scope>NUCLEOTIDE SEQUENCE [LARGE SCALE GENOMIC DNA]</scope>
</reference>
<keyword evidence="2" id="KW-1185">Reference proteome</keyword>
<proteinExistence type="predicted"/>
<dbReference type="Proteomes" id="UP000299102">
    <property type="component" value="Unassembled WGS sequence"/>
</dbReference>
<sequence length="108" mass="12166">MAEEVERNEGIKYKVSRVDRLWFIRFNFSQFPLALSFIHFHSFNDTFEIGIGFFIVSSMGKRAGKPFESRWLPPPLETGNLRGATGARSAACEGMGYLIEGDLDDGRG</sequence>
<gene>
    <name evidence="1" type="ORF">EVAR_29286_1</name>
</gene>
<comment type="caution">
    <text evidence="1">The sequence shown here is derived from an EMBL/GenBank/DDBJ whole genome shotgun (WGS) entry which is preliminary data.</text>
</comment>
<name>A0A4C1VUS9_EUMVA</name>
<protein>
    <submittedName>
        <fullName evidence="1">Uncharacterized protein</fullName>
    </submittedName>
</protein>
<organism evidence="1 2">
    <name type="scientific">Eumeta variegata</name>
    <name type="common">Bagworm moth</name>
    <name type="synonym">Eumeta japonica</name>
    <dbReference type="NCBI Taxonomy" id="151549"/>
    <lineage>
        <taxon>Eukaryota</taxon>
        <taxon>Metazoa</taxon>
        <taxon>Ecdysozoa</taxon>
        <taxon>Arthropoda</taxon>
        <taxon>Hexapoda</taxon>
        <taxon>Insecta</taxon>
        <taxon>Pterygota</taxon>
        <taxon>Neoptera</taxon>
        <taxon>Endopterygota</taxon>
        <taxon>Lepidoptera</taxon>
        <taxon>Glossata</taxon>
        <taxon>Ditrysia</taxon>
        <taxon>Tineoidea</taxon>
        <taxon>Psychidae</taxon>
        <taxon>Oiketicinae</taxon>
        <taxon>Eumeta</taxon>
    </lineage>
</organism>
<dbReference type="EMBL" id="BGZK01000419">
    <property type="protein sequence ID" value="GBP42483.1"/>
    <property type="molecule type" value="Genomic_DNA"/>
</dbReference>
<evidence type="ECO:0000313" key="1">
    <source>
        <dbReference type="EMBL" id="GBP42483.1"/>
    </source>
</evidence>